<comment type="caution">
    <text evidence="1">The sequence shown here is derived from an EMBL/GenBank/DDBJ whole genome shotgun (WGS) entry which is preliminary data.</text>
</comment>
<reference evidence="1" key="1">
    <citation type="journal article" date="2020" name="Stud. Mycol.">
        <title>101 Dothideomycetes genomes: a test case for predicting lifestyles and emergence of pathogens.</title>
        <authorList>
            <person name="Haridas S."/>
            <person name="Albert R."/>
            <person name="Binder M."/>
            <person name="Bloem J."/>
            <person name="Labutti K."/>
            <person name="Salamov A."/>
            <person name="Andreopoulos B."/>
            <person name="Baker S."/>
            <person name="Barry K."/>
            <person name="Bills G."/>
            <person name="Bluhm B."/>
            <person name="Cannon C."/>
            <person name="Castanera R."/>
            <person name="Culley D."/>
            <person name="Daum C."/>
            <person name="Ezra D."/>
            <person name="Gonzalez J."/>
            <person name="Henrissat B."/>
            <person name="Kuo A."/>
            <person name="Liang C."/>
            <person name="Lipzen A."/>
            <person name="Lutzoni F."/>
            <person name="Magnuson J."/>
            <person name="Mondo S."/>
            <person name="Nolan M."/>
            <person name="Ohm R."/>
            <person name="Pangilinan J."/>
            <person name="Park H.-J."/>
            <person name="Ramirez L."/>
            <person name="Alfaro M."/>
            <person name="Sun H."/>
            <person name="Tritt A."/>
            <person name="Yoshinaga Y."/>
            <person name="Zwiers L.-H."/>
            <person name="Turgeon B."/>
            <person name="Goodwin S."/>
            <person name="Spatafora J."/>
            <person name="Crous P."/>
            <person name="Grigoriev I."/>
        </authorList>
    </citation>
    <scope>NUCLEOTIDE SEQUENCE</scope>
    <source>
        <strain evidence="1">CBS 690.94</strain>
    </source>
</reference>
<name>A0A9P4PGI7_9PLEO</name>
<organism evidence="1 2">
    <name type="scientific">Karstenula rhodostoma CBS 690.94</name>
    <dbReference type="NCBI Taxonomy" id="1392251"/>
    <lineage>
        <taxon>Eukaryota</taxon>
        <taxon>Fungi</taxon>
        <taxon>Dikarya</taxon>
        <taxon>Ascomycota</taxon>
        <taxon>Pezizomycotina</taxon>
        <taxon>Dothideomycetes</taxon>
        <taxon>Pleosporomycetidae</taxon>
        <taxon>Pleosporales</taxon>
        <taxon>Massarineae</taxon>
        <taxon>Didymosphaeriaceae</taxon>
        <taxon>Karstenula</taxon>
    </lineage>
</organism>
<accession>A0A9P4PGI7</accession>
<evidence type="ECO:0000313" key="2">
    <source>
        <dbReference type="Proteomes" id="UP000799764"/>
    </source>
</evidence>
<keyword evidence="2" id="KW-1185">Reference proteome</keyword>
<evidence type="ECO:0000313" key="1">
    <source>
        <dbReference type="EMBL" id="KAF2443716.1"/>
    </source>
</evidence>
<dbReference type="EMBL" id="MU001502">
    <property type="protein sequence ID" value="KAF2443716.1"/>
    <property type="molecule type" value="Genomic_DNA"/>
</dbReference>
<dbReference type="OrthoDB" id="3762808at2759"/>
<gene>
    <name evidence="1" type="ORF">P171DRAFT_42843</name>
</gene>
<protein>
    <submittedName>
        <fullName evidence="1">Uncharacterized protein</fullName>
    </submittedName>
</protein>
<dbReference type="Proteomes" id="UP000799764">
    <property type="component" value="Unassembled WGS sequence"/>
</dbReference>
<proteinExistence type="predicted"/>
<dbReference type="AlphaFoldDB" id="A0A9P4PGI7"/>
<sequence>MMNSQSFQDGACAHCGEPKNVDVFGVPFEKPYIGPWRNICRKCRTEAQKITWASLSSWESFLMVNLCYLDGYIDASPKCGIPIHPETKRILPGLKTLHEYGLLSTGSQPGSTPDGMKPLYSIGEGWFQDQQRPYYQFLIPTLHEEISIVKVKDLVDRLLAHADIVTTVWSDCDDYPVSTDGTVNEAREVAPISEEAAQDEVVQDEAAQDEVVQDEAAQDEVVQDEAAQDEVVQGEAAQDKALQDEAAKDKAAGELNKMYYFRSNAPPDGHWVTRSRDAPDSMMIRTAEWFEFTTSGPSTVDEIDEGTSTCGMGPDGKRFPGIVKLRPLAVQVGAREWTGDLDLLRLVEGVCQRVGLKKTFRKASTNYLGGTASLYGYVWNVEPREVAMGSITQSS</sequence>